<feature type="domain" description="RNase H type-1" evidence="1">
    <location>
        <begin position="1"/>
        <end position="84"/>
    </location>
</feature>
<proteinExistence type="predicted"/>
<dbReference type="EMBL" id="WJXA01000006">
    <property type="protein sequence ID" value="KAF7140698.1"/>
    <property type="molecule type" value="Genomic_DNA"/>
</dbReference>
<keyword evidence="3" id="KW-1185">Reference proteome</keyword>
<reference evidence="2" key="1">
    <citation type="submission" date="2019-11" db="EMBL/GenBank/DDBJ databases">
        <authorList>
            <person name="Liu Y."/>
            <person name="Hou J."/>
            <person name="Li T.-Q."/>
            <person name="Guan C.-H."/>
            <person name="Wu X."/>
            <person name="Wu H.-Z."/>
            <person name="Ling F."/>
            <person name="Zhang R."/>
            <person name="Shi X.-G."/>
            <person name="Ren J.-P."/>
            <person name="Chen E.-F."/>
            <person name="Sun J.-M."/>
        </authorList>
    </citation>
    <scope>NUCLEOTIDE SEQUENCE</scope>
    <source>
        <strain evidence="2">Adult_tree_wgs_1</strain>
        <tissue evidence="2">Leaves</tissue>
    </source>
</reference>
<organism evidence="2 3">
    <name type="scientific">Rhododendron simsii</name>
    <name type="common">Sims's rhododendron</name>
    <dbReference type="NCBI Taxonomy" id="118357"/>
    <lineage>
        <taxon>Eukaryota</taxon>
        <taxon>Viridiplantae</taxon>
        <taxon>Streptophyta</taxon>
        <taxon>Embryophyta</taxon>
        <taxon>Tracheophyta</taxon>
        <taxon>Spermatophyta</taxon>
        <taxon>Magnoliopsida</taxon>
        <taxon>eudicotyledons</taxon>
        <taxon>Gunneridae</taxon>
        <taxon>Pentapetalae</taxon>
        <taxon>asterids</taxon>
        <taxon>Ericales</taxon>
        <taxon>Ericaceae</taxon>
        <taxon>Ericoideae</taxon>
        <taxon>Rhodoreae</taxon>
        <taxon>Rhododendron</taxon>
    </lineage>
</organism>
<dbReference type="OrthoDB" id="1751754at2759"/>
<name>A0A834H360_RHOSS</name>
<dbReference type="Proteomes" id="UP000626092">
    <property type="component" value="Unassembled WGS sequence"/>
</dbReference>
<evidence type="ECO:0000313" key="2">
    <source>
        <dbReference type="EMBL" id="KAF7140698.1"/>
    </source>
</evidence>
<dbReference type="InterPro" id="IPR002156">
    <property type="entry name" value="RNaseH_domain"/>
</dbReference>
<accession>A0A834H360</accession>
<protein>
    <recommendedName>
        <fullName evidence="1">RNase H type-1 domain-containing protein</fullName>
    </recommendedName>
</protein>
<evidence type="ECO:0000313" key="3">
    <source>
        <dbReference type="Proteomes" id="UP000626092"/>
    </source>
</evidence>
<dbReference type="InterPro" id="IPR036397">
    <property type="entry name" value="RNaseH_sf"/>
</dbReference>
<dbReference type="Gene3D" id="3.30.420.10">
    <property type="entry name" value="Ribonuclease H-like superfamily/Ribonuclease H"/>
    <property type="match status" value="1"/>
</dbReference>
<dbReference type="AlphaFoldDB" id="A0A834H360"/>
<gene>
    <name evidence="2" type="ORF">RHSIM_Rhsim06G0023500</name>
</gene>
<dbReference type="Pfam" id="PF13456">
    <property type="entry name" value="RVT_3"/>
    <property type="match status" value="1"/>
</dbReference>
<evidence type="ECO:0000259" key="1">
    <source>
        <dbReference type="Pfam" id="PF13456"/>
    </source>
</evidence>
<dbReference type="GO" id="GO:0004523">
    <property type="term" value="F:RNA-DNA hybrid ribonuclease activity"/>
    <property type="evidence" value="ECO:0007669"/>
    <property type="project" value="InterPro"/>
</dbReference>
<comment type="caution">
    <text evidence="2">The sequence shown here is derived from an EMBL/GenBank/DDBJ whole genome shotgun (WGS) entry which is preliminary data.</text>
</comment>
<sequence>MAIWKGLWLAKQKGFRRVIIELDSSEAFELHLLLQEEEEEEDETRPNFDIIRSFCVLMEKGCEYEFCNVLGEANLCADLMAQEAWHSACDEEFIQPPPSSVRKRRWKRIFSISSFVPYGSEIRNRIGALLNFRIDGSKTVE</sequence>
<dbReference type="GO" id="GO:0003676">
    <property type="term" value="F:nucleic acid binding"/>
    <property type="evidence" value="ECO:0007669"/>
    <property type="project" value="InterPro"/>
</dbReference>